<keyword evidence="5 7" id="KW-1133">Transmembrane helix</keyword>
<dbReference type="PANTHER" id="PTHR30193">
    <property type="entry name" value="ABC TRANSPORTER PERMEASE PROTEIN"/>
    <property type="match status" value="1"/>
</dbReference>
<evidence type="ECO:0000313" key="8">
    <source>
        <dbReference type="EMBL" id="PXY18829.1"/>
    </source>
</evidence>
<dbReference type="CDD" id="cd06261">
    <property type="entry name" value="TM_PBP2"/>
    <property type="match status" value="1"/>
</dbReference>
<dbReference type="Gene3D" id="1.10.3720.10">
    <property type="entry name" value="MetI-like"/>
    <property type="match status" value="1"/>
</dbReference>
<dbReference type="PANTHER" id="PTHR30193:SF37">
    <property type="entry name" value="INNER MEMBRANE ABC TRANSPORTER PERMEASE PROTEIN YCJO"/>
    <property type="match status" value="1"/>
</dbReference>
<evidence type="ECO:0000256" key="4">
    <source>
        <dbReference type="ARBA" id="ARBA00022692"/>
    </source>
</evidence>
<dbReference type="GO" id="GO:0055085">
    <property type="term" value="P:transmembrane transport"/>
    <property type="evidence" value="ECO:0007669"/>
    <property type="project" value="InterPro"/>
</dbReference>
<keyword evidence="2 7" id="KW-0813">Transport</keyword>
<feature type="transmembrane region" description="Helical" evidence="7">
    <location>
        <begin position="289"/>
        <end position="310"/>
    </location>
</feature>
<sequence>MVSGTFVEVAAPARNREAGTAGTAPASRESGWSRIRRLAPPYLYLVPAVVLLVVWTYQPLAQTFVLSTYSWNLVPSTPMVDVGLGNYERLLGTPELGRAVWRTVVVILGMLPFTVVIPVAVALLTRRVRGRAQGVYRALVFAPMLVAPVAGAAVWQWLLDPSAGAVNRVLGTDVNWLNTASTAQWSIIVITGWHVVGFAVLVVTAGLAGINPDYAAAAQVDGASRSQVTRWVTLPLLSPTLAFLALMTVLLSAQWTFPLIDTLTQGGPVSSTTNLYYLLWEYGFRSHDAGLAAAAGVLFFLGFIVVAALLTRLAARLSHHDD</sequence>
<name>A0A2V4AG61_9PSEU</name>
<feature type="transmembrane region" description="Helical" evidence="7">
    <location>
        <begin position="185"/>
        <end position="210"/>
    </location>
</feature>
<evidence type="ECO:0000256" key="1">
    <source>
        <dbReference type="ARBA" id="ARBA00004651"/>
    </source>
</evidence>
<keyword evidence="4 7" id="KW-0812">Transmembrane</keyword>
<dbReference type="InterPro" id="IPR000515">
    <property type="entry name" value="MetI-like"/>
</dbReference>
<dbReference type="OrthoDB" id="9805974at2"/>
<comment type="caution">
    <text evidence="8">The sequence shown here is derived from an EMBL/GenBank/DDBJ whole genome shotgun (WGS) entry which is preliminary data.</text>
</comment>
<dbReference type="RefSeq" id="WP_112284740.1">
    <property type="nucleotide sequence ID" value="NZ_MASW01000007.1"/>
</dbReference>
<evidence type="ECO:0000256" key="3">
    <source>
        <dbReference type="ARBA" id="ARBA00022475"/>
    </source>
</evidence>
<dbReference type="SUPFAM" id="SSF161098">
    <property type="entry name" value="MetI-like"/>
    <property type="match status" value="1"/>
</dbReference>
<protein>
    <submittedName>
        <fullName evidence="8">Glycerol-3-phosphate ABC transporter permease</fullName>
    </submittedName>
</protein>
<comment type="subcellular location">
    <subcellularLocation>
        <location evidence="1 7">Cell membrane</location>
        <topology evidence="1 7">Multi-pass membrane protein</topology>
    </subcellularLocation>
</comment>
<keyword evidence="3" id="KW-1003">Cell membrane</keyword>
<dbReference type="Proteomes" id="UP000249915">
    <property type="component" value="Unassembled WGS sequence"/>
</dbReference>
<feature type="transmembrane region" description="Helical" evidence="7">
    <location>
        <begin position="136"/>
        <end position="158"/>
    </location>
</feature>
<evidence type="ECO:0000256" key="6">
    <source>
        <dbReference type="ARBA" id="ARBA00023136"/>
    </source>
</evidence>
<dbReference type="Pfam" id="PF00528">
    <property type="entry name" value="BPD_transp_1"/>
    <property type="match status" value="1"/>
</dbReference>
<dbReference type="InterPro" id="IPR035906">
    <property type="entry name" value="MetI-like_sf"/>
</dbReference>
<proteinExistence type="inferred from homology"/>
<dbReference type="InterPro" id="IPR051393">
    <property type="entry name" value="ABC_transporter_permease"/>
</dbReference>
<evidence type="ECO:0000256" key="5">
    <source>
        <dbReference type="ARBA" id="ARBA00022989"/>
    </source>
</evidence>
<dbReference type="GO" id="GO:0005886">
    <property type="term" value="C:plasma membrane"/>
    <property type="evidence" value="ECO:0007669"/>
    <property type="project" value="UniProtKB-SubCell"/>
</dbReference>
<feature type="transmembrane region" description="Helical" evidence="7">
    <location>
        <begin position="99"/>
        <end position="124"/>
    </location>
</feature>
<feature type="transmembrane region" description="Helical" evidence="7">
    <location>
        <begin position="42"/>
        <end position="60"/>
    </location>
</feature>
<dbReference type="EMBL" id="MASW01000007">
    <property type="protein sequence ID" value="PXY18829.1"/>
    <property type="molecule type" value="Genomic_DNA"/>
</dbReference>
<dbReference type="AlphaFoldDB" id="A0A2V4AG61"/>
<keyword evidence="6 7" id="KW-0472">Membrane</keyword>
<reference evidence="8 9" key="1">
    <citation type="submission" date="2016-07" db="EMBL/GenBank/DDBJ databases">
        <title>Draft genome sequence of Prauserella muralis DSM 45305, isolated from a mould-covered wall in an indoor environment.</title>
        <authorList>
            <person name="Ruckert C."/>
            <person name="Albersmeier A."/>
            <person name="Jiang C.-L."/>
            <person name="Jiang Y."/>
            <person name="Kalinowski J."/>
            <person name="Schneider O."/>
            <person name="Winkler A."/>
            <person name="Zotchev S.B."/>
        </authorList>
    </citation>
    <scope>NUCLEOTIDE SEQUENCE [LARGE SCALE GENOMIC DNA]</scope>
    <source>
        <strain evidence="8 9">DSM 45305</strain>
    </source>
</reference>
<keyword evidence="9" id="KW-1185">Reference proteome</keyword>
<evidence type="ECO:0000313" key="9">
    <source>
        <dbReference type="Proteomes" id="UP000249915"/>
    </source>
</evidence>
<gene>
    <name evidence="8" type="ORF">BAY60_28675</name>
</gene>
<accession>A0A2V4AG61</accession>
<comment type="similarity">
    <text evidence="7">Belongs to the binding-protein-dependent transport system permease family.</text>
</comment>
<dbReference type="PROSITE" id="PS50928">
    <property type="entry name" value="ABC_TM1"/>
    <property type="match status" value="1"/>
</dbReference>
<evidence type="ECO:0000256" key="7">
    <source>
        <dbReference type="RuleBase" id="RU363032"/>
    </source>
</evidence>
<feature type="transmembrane region" description="Helical" evidence="7">
    <location>
        <begin position="231"/>
        <end position="253"/>
    </location>
</feature>
<evidence type="ECO:0000256" key="2">
    <source>
        <dbReference type="ARBA" id="ARBA00022448"/>
    </source>
</evidence>
<organism evidence="8 9">
    <name type="scientific">Prauserella muralis</name>
    <dbReference type="NCBI Taxonomy" id="588067"/>
    <lineage>
        <taxon>Bacteria</taxon>
        <taxon>Bacillati</taxon>
        <taxon>Actinomycetota</taxon>
        <taxon>Actinomycetes</taxon>
        <taxon>Pseudonocardiales</taxon>
        <taxon>Pseudonocardiaceae</taxon>
        <taxon>Prauserella</taxon>
    </lineage>
</organism>